<dbReference type="InterPro" id="IPR036206">
    <property type="entry name" value="ThiamineP_synth_sf"/>
</dbReference>
<feature type="binding site" evidence="9">
    <location>
        <position position="84"/>
    </location>
    <ligand>
        <name>Mg(2+)</name>
        <dbReference type="ChEBI" id="CHEBI:18420"/>
    </ligand>
</feature>
<keyword evidence="3 9" id="KW-0479">Metal-binding</keyword>
<evidence type="ECO:0000256" key="3">
    <source>
        <dbReference type="ARBA" id="ARBA00022723"/>
    </source>
</evidence>
<reference evidence="13 15" key="1">
    <citation type="submission" date="2016-11" db="EMBL/GenBank/DDBJ databases">
        <authorList>
            <person name="Jaros S."/>
            <person name="Januszkiewicz K."/>
            <person name="Wedrychowicz H."/>
        </authorList>
    </citation>
    <scope>NUCLEOTIDE SEQUENCE [LARGE SCALE GENOMIC DNA]</scope>
    <source>
        <strain evidence="13 15">DSM 784</strain>
    </source>
</reference>
<feature type="binding site" evidence="9">
    <location>
        <position position="103"/>
    </location>
    <ligand>
        <name>4-amino-2-methyl-5-(diphosphooxymethyl)pyrimidine</name>
        <dbReference type="ChEBI" id="CHEBI:57841"/>
    </ligand>
</feature>
<accession>A0A1K1NZI4</accession>
<feature type="domain" description="Thiamine phosphate synthase/TenI" evidence="12">
    <location>
        <begin position="13"/>
        <end position="182"/>
    </location>
</feature>
<comment type="catalytic activity">
    <reaction evidence="7 9 10">
        <text>2-(2-carboxy-4-methylthiazol-5-yl)ethyl phosphate + 4-amino-2-methyl-5-(diphosphooxymethyl)pyrimidine + 2 H(+) = thiamine phosphate + CO2 + diphosphate</text>
        <dbReference type="Rhea" id="RHEA:47848"/>
        <dbReference type="ChEBI" id="CHEBI:15378"/>
        <dbReference type="ChEBI" id="CHEBI:16526"/>
        <dbReference type="ChEBI" id="CHEBI:33019"/>
        <dbReference type="ChEBI" id="CHEBI:37575"/>
        <dbReference type="ChEBI" id="CHEBI:57841"/>
        <dbReference type="ChEBI" id="CHEBI:62890"/>
        <dbReference type="EC" id="2.5.1.3"/>
    </reaction>
</comment>
<dbReference type="Proteomes" id="UP001326715">
    <property type="component" value="Chromosome"/>
</dbReference>
<evidence type="ECO:0000313" key="16">
    <source>
        <dbReference type="Proteomes" id="UP001326715"/>
    </source>
</evidence>
<evidence type="ECO:0000256" key="9">
    <source>
        <dbReference type="HAMAP-Rule" id="MF_00097"/>
    </source>
</evidence>
<evidence type="ECO:0000256" key="1">
    <source>
        <dbReference type="ARBA" id="ARBA00005165"/>
    </source>
</evidence>
<proteinExistence type="inferred from homology"/>
<dbReference type="HAMAP" id="MF_00097">
    <property type="entry name" value="TMP_synthase"/>
    <property type="match status" value="1"/>
</dbReference>
<feature type="binding site" evidence="9">
    <location>
        <position position="162"/>
    </location>
    <ligand>
        <name>2-[(2R,5Z)-2-carboxy-4-methylthiazol-5(2H)-ylidene]ethyl phosphate</name>
        <dbReference type="ChEBI" id="CHEBI:62899"/>
    </ligand>
</feature>
<dbReference type="CDD" id="cd00564">
    <property type="entry name" value="TMP_TenI"/>
    <property type="match status" value="1"/>
</dbReference>
<evidence type="ECO:0000259" key="12">
    <source>
        <dbReference type="Pfam" id="PF02581"/>
    </source>
</evidence>
<comment type="similarity">
    <text evidence="9 10">Belongs to the thiamine-phosphate synthase family.</text>
</comment>
<gene>
    <name evidence="9" type="primary">thiE</name>
    <name evidence="13" type="ORF">SAMN05661012_01653</name>
    <name evidence="14" type="ORF">SR876_21585</name>
</gene>
<evidence type="ECO:0000313" key="14">
    <source>
        <dbReference type="EMBL" id="WQG87521.1"/>
    </source>
</evidence>
<comment type="cofactor">
    <cofactor evidence="9">
        <name>Mg(2+)</name>
        <dbReference type="ChEBI" id="CHEBI:18420"/>
    </cofactor>
    <text evidence="9">Binds 1 Mg(2+) ion per subunit.</text>
</comment>
<dbReference type="PANTHER" id="PTHR20857:SF15">
    <property type="entry name" value="THIAMINE-PHOSPHATE SYNTHASE"/>
    <property type="match status" value="1"/>
</dbReference>
<feature type="binding site" evidence="9">
    <location>
        <position position="132"/>
    </location>
    <ligand>
        <name>4-amino-2-methyl-5-(diphosphooxymethyl)pyrimidine</name>
        <dbReference type="ChEBI" id="CHEBI:57841"/>
    </ligand>
</feature>
<dbReference type="InterPro" id="IPR013785">
    <property type="entry name" value="Aldolase_TIM"/>
</dbReference>
<dbReference type="OrthoDB" id="9812206at2"/>
<organism evidence="13 15">
    <name type="scientific">Chitinophaga sancti</name>
    <dbReference type="NCBI Taxonomy" id="1004"/>
    <lineage>
        <taxon>Bacteria</taxon>
        <taxon>Pseudomonadati</taxon>
        <taxon>Bacteroidota</taxon>
        <taxon>Chitinophagia</taxon>
        <taxon>Chitinophagales</taxon>
        <taxon>Chitinophagaceae</taxon>
        <taxon>Chitinophaga</taxon>
    </lineage>
</organism>
<dbReference type="GO" id="GO:0005737">
    <property type="term" value="C:cytoplasm"/>
    <property type="evidence" value="ECO:0007669"/>
    <property type="project" value="TreeGrafter"/>
</dbReference>
<keyword evidence="4 9" id="KW-0460">Magnesium</keyword>
<dbReference type="Proteomes" id="UP000183788">
    <property type="component" value="Unassembled WGS sequence"/>
</dbReference>
<dbReference type="AlphaFoldDB" id="A0A1K1NZI4"/>
<dbReference type="InterPro" id="IPR022998">
    <property type="entry name" value="ThiamineP_synth_TenI"/>
</dbReference>
<comment type="caution">
    <text evidence="9">Lacks conserved residue(s) required for the propagation of feature annotation.</text>
</comment>
<sequence>MMTIQYISQQTDTCSHLDNIRMACAAGCKWIQLRMKHADTQAITATARLAKEICDAHGATLIINDHPGIAALVDAHGTHVGKEDMTVAQARRIAGPHKIVGGTANTLEDILRHAADGADYVGIGPYRFTTTKEKLSPILGLDGIRNIMSQLRVKIPVIAIGGITAEDVPGLFSTGIQGIALSGLITHAPDKRQLISSLYQTIAHAITSNS</sequence>
<evidence type="ECO:0000256" key="6">
    <source>
        <dbReference type="ARBA" id="ARBA00047334"/>
    </source>
</evidence>
<dbReference type="UniPathway" id="UPA00060">
    <property type="reaction ID" value="UER00141"/>
</dbReference>
<evidence type="ECO:0000256" key="4">
    <source>
        <dbReference type="ARBA" id="ARBA00022842"/>
    </source>
</evidence>
<evidence type="ECO:0000256" key="2">
    <source>
        <dbReference type="ARBA" id="ARBA00022679"/>
    </source>
</evidence>
<dbReference type="NCBIfam" id="TIGR00693">
    <property type="entry name" value="thiE"/>
    <property type="match status" value="1"/>
</dbReference>
<protein>
    <recommendedName>
        <fullName evidence="9">Thiamine-phosphate synthase</fullName>
        <shortName evidence="9">TP synthase</shortName>
        <shortName evidence="9">TPS</shortName>
        <ecNumber evidence="9">2.5.1.3</ecNumber>
    </recommendedName>
    <alternativeName>
        <fullName evidence="9">Thiamine-phosphate pyrophosphorylase</fullName>
        <shortName evidence="9">TMP pyrophosphorylase</shortName>
        <shortName evidence="9">TMP-PPase</shortName>
    </alternativeName>
</protein>
<dbReference type="RefSeq" id="WP_072358786.1">
    <property type="nucleotide sequence ID" value="NZ_CP139972.1"/>
</dbReference>
<dbReference type="SUPFAM" id="SSF51391">
    <property type="entry name" value="Thiamin phosphate synthase"/>
    <property type="match status" value="1"/>
</dbReference>
<feature type="binding site" evidence="9">
    <location>
        <position position="64"/>
    </location>
    <ligand>
        <name>4-amino-2-methyl-5-(diphosphooxymethyl)pyrimidine</name>
        <dbReference type="ChEBI" id="CHEBI:57841"/>
    </ligand>
</feature>
<evidence type="ECO:0000313" key="15">
    <source>
        <dbReference type="Proteomes" id="UP000183788"/>
    </source>
</evidence>
<dbReference type="GO" id="GO:0004789">
    <property type="term" value="F:thiamine-phosphate diphosphorylase activity"/>
    <property type="evidence" value="ECO:0007669"/>
    <property type="project" value="UniProtKB-UniRule"/>
</dbReference>
<comment type="pathway">
    <text evidence="1 9 11">Cofactor biosynthesis; thiamine diphosphate biosynthesis; thiamine phosphate from 4-amino-2-methyl-5-diphosphomethylpyrimidine and 4-methyl-5-(2-phosphoethyl)-thiazole: step 1/1.</text>
</comment>
<name>A0A1K1NZI4_9BACT</name>
<dbReference type="InterPro" id="IPR034291">
    <property type="entry name" value="TMP_synthase"/>
</dbReference>
<feature type="binding site" evidence="9">
    <location>
        <position position="65"/>
    </location>
    <ligand>
        <name>Mg(2+)</name>
        <dbReference type="ChEBI" id="CHEBI:18420"/>
    </ligand>
</feature>
<evidence type="ECO:0000313" key="13">
    <source>
        <dbReference type="EMBL" id="SFW40912.1"/>
    </source>
</evidence>
<reference evidence="14 16" key="2">
    <citation type="submission" date="2023-11" db="EMBL/GenBank/DDBJ databases">
        <title>MicrobeMod: A computational toolkit for identifying prokaryotic methylation and restriction-modification with nanopore sequencing.</title>
        <authorList>
            <person name="Crits-Christoph A."/>
            <person name="Kang S.C."/>
            <person name="Lee H."/>
            <person name="Ostrov N."/>
        </authorList>
    </citation>
    <scope>NUCLEOTIDE SEQUENCE [LARGE SCALE GENOMIC DNA]</scope>
    <source>
        <strain evidence="14 16">ATCC 23090</strain>
    </source>
</reference>
<keyword evidence="2 9" id="KW-0808">Transferase</keyword>
<dbReference type="GO" id="GO:0009228">
    <property type="term" value="P:thiamine biosynthetic process"/>
    <property type="evidence" value="ECO:0007669"/>
    <property type="project" value="UniProtKB-KW"/>
</dbReference>
<dbReference type="Pfam" id="PF02581">
    <property type="entry name" value="TMP-TENI"/>
    <property type="match status" value="1"/>
</dbReference>
<dbReference type="EC" id="2.5.1.3" evidence="9"/>
<comment type="catalytic activity">
    <reaction evidence="8 9 10">
        <text>2-[(2R,5Z)-2-carboxy-4-methylthiazol-5(2H)-ylidene]ethyl phosphate + 4-amino-2-methyl-5-(diphosphooxymethyl)pyrimidine + 2 H(+) = thiamine phosphate + CO2 + diphosphate</text>
        <dbReference type="Rhea" id="RHEA:47844"/>
        <dbReference type="ChEBI" id="CHEBI:15378"/>
        <dbReference type="ChEBI" id="CHEBI:16526"/>
        <dbReference type="ChEBI" id="CHEBI:33019"/>
        <dbReference type="ChEBI" id="CHEBI:37575"/>
        <dbReference type="ChEBI" id="CHEBI:57841"/>
        <dbReference type="ChEBI" id="CHEBI:62899"/>
        <dbReference type="EC" id="2.5.1.3"/>
    </reaction>
</comment>
<evidence type="ECO:0000256" key="11">
    <source>
        <dbReference type="RuleBase" id="RU004253"/>
    </source>
</evidence>
<feature type="binding site" evidence="9">
    <location>
        <begin position="129"/>
        <end position="131"/>
    </location>
    <ligand>
        <name>2-[(2R,5Z)-2-carboxy-4-methylthiazol-5(2H)-ylidene]ethyl phosphate</name>
        <dbReference type="ChEBI" id="CHEBI:62899"/>
    </ligand>
</feature>
<feature type="binding site" evidence="9">
    <location>
        <begin position="32"/>
        <end position="36"/>
    </location>
    <ligand>
        <name>4-amino-2-methyl-5-(diphosphooxymethyl)pyrimidine</name>
        <dbReference type="ChEBI" id="CHEBI:57841"/>
    </ligand>
</feature>
<dbReference type="STRING" id="1004.SAMN05661012_01653"/>
<dbReference type="PANTHER" id="PTHR20857">
    <property type="entry name" value="THIAMINE-PHOSPHATE PYROPHOSPHORYLASE"/>
    <property type="match status" value="1"/>
</dbReference>
<dbReference type="GO" id="GO:0000287">
    <property type="term" value="F:magnesium ion binding"/>
    <property type="evidence" value="ECO:0007669"/>
    <property type="project" value="UniProtKB-UniRule"/>
</dbReference>
<keyword evidence="16" id="KW-1185">Reference proteome</keyword>
<evidence type="ECO:0000256" key="7">
    <source>
        <dbReference type="ARBA" id="ARBA00047851"/>
    </source>
</evidence>
<evidence type="ECO:0000256" key="10">
    <source>
        <dbReference type="RuleBase" id="RU003826"/>
    </source>
</evidence>
<comment type="catalytic activity">
    <reaction evidence="6 9 10">
        <text>4-methyl-5-(2-phosphooxyethyl)-thiazole + 4-amino-2-methyl-5-(diphosphooxymethyl)pyrimidine + H(+) = thiamine phosphate + diphosphate</text>
        <dbReference type="Rhea" id="RHEA:22328"/>
        <dbReference type="ChEBI" id="CHEBI:15378"/>
        <dbReference type="ChEBI" id="CHEBI:33019"/>
        <dbReference type="ChEBI" id="CHEBI:37575"/>
        <dbReference type="ChEBI" id="CHEBI:57841"/>
        <dbReference type="ChEBI" id="CHEBI:58296"/>
        <dbReference type="EC" id="2.5.1.3"/>
    </reaction>
</comment>
<evidence type="ECO:0000256" key="5">
    <source>
        <dbReference type="ARBA" id="ARBA00022977"/>
    </source>
</evidence>
<dbReference type="EMBL" id="CP140154">
    <property type="protein sequence ID" value="WQG87521.1"/>
    <property type="molecule type" value="Genomic_DNA"/>
</dbReference>
<dbReference type="NCBIfam" id="NF000736">
    <property type="entry name" value="PRK00043.2-3"/>
    <property type="match status" value="1"/>
</dbReference>
<dbReference type="EMBL" id="FPIZ01000004">
    <property type="protein sequence ID" value="SFW40912.1"/>
    <property type="molecule type" value="Genomic_DNA"/>
</dbReference>
<keyword evidence="5 9" id="KW-0784">Thiamine biosynthesis</keyword>
<dbReference type="Gene3D" id="3.20.20.70">
    <property type="entry name" value="Aldolase class I"/>
    <property type="match status" value="1"/>
</dbReference>
<dbReference type="GO" id="GO:0009229">
    <property type="term" value="P:thiamine diphosphate biosynthetic process"/>
    <property type="evidence" value="ECO:0007669"/>
    <property type="project" value="UniProtKB-UniRule"/>
</dbReference>
<evidence type="ECO:0000256" key="8">
    <source>
        <dbReference type="ARBA" id="ARBA00047883"/>
    </source>
</evidence>
<comment type="function">
    <text evidence="9">Condenses 4-methyl-5-(beta-hydroxyethyl)thiazole monophosphate (THZ-P) and 2-methyl-4-amino-5-hydroxymethyl pyrimidine pyrophosphate (HMP-PP) to form thiamine monophosphate (TMP).</text>
</comment>